<name>A0A7C4FFP5_9CREN</name>
<dbReference type="InterPro" id="IPR007159">
    <property type="entry name" value="SpoVT-AbrB_dom"/>
</dbReference>
<evidence type="ECO:0000259" key="2">
    <source>
        <dbReference type="Pfam" id="PF04014"/>
    </source>
</evidence>
<organism evidence="3">
    <name type="scientific">Ignisphaera aggregans</name>
    <dbReference type="NCBI Taxonomy" id="334771"/>
    <lineage>
        <taxon>Archaea</taxon>
        <taxon>Thermoproteota</taxon>
        <taxon>Thermoprotei</taxon>
        <taxon>Desulfurococcales</taxon>
        <taxon>Desulfurococcaceae</taxon>
        <taxon>Ignisphaera</taxon>
    </lineage>
</organism>
<dbReference type="SUPFAM" id="SSF89447">
    <property type="entry name" value="AbrB/MazE/MraZ-like"/>
    <property type="match status" value="1"/>
</dbReference>
<comment type="caution">
    <text evidence="3">The sequence shown here is derived from an EMBL/GenBank/DDBJ whole genome shotgun (WGS) entry which is preliminary data.</text>
</comment>
<dbReference type="Pfam" id="PF01895">
    <property type="entry name" value="PhoU"/>
    <property type="match status" value="1"/>
</dbReference>
<dbReference type="PANTHER" id="PTHR42930:SF2">
    <property type="entry name" value="PHOU DOMAIN-CONTAINING PROTEIN"/>
    <property type="match status" value="1"/>
</dbReference>
<dbReference type="InterPro" id="IPR038078">
    <property type="entry name" value="PhoU-like_sf"/>
</dbReference>
<dbReference type="GO" id="GO:0003677">
    <property type="term" value="F:DNA binding"/>
    <property type="evidence" value="ECO:0007669"/>
    <property type="project" value="InterPro"/>
</dbReference>
<dbReference type="Gene3D" id="1.20.58.220">
    <property type="entry name" value="Phosphate transport system protein phou homolog 2, domain 2"/>
    <property type="match status" value="1"/>
</dbReference>
<reference evidence="3" key="1">
    <citation type="journal article" date="2020" name="mSystems">
        <title>Genome- and Community-Level Interaction Insights into Carbon Utilization and Element Cycling Functions of Hydrothermarchaeota in Hydrothermal Sediment.</title>
        <authorList>
            <person name="Zhou Z."/>
            <person name="Liu Y."/>
            <person name="Xu W."/>
            <person name="Pan J."/>
            <person name="Luo Z.H."/>
            <person name="Li M."/>
        </authorList>
    </citation>
    <scope>NUCLEOTIDE SEQUENCE [LARGE SCALE GENOMIC DNA]</scope>
    <source>
        <strain evidence="3">SpSt-732</strain>
    </source>
</reference>
<proteinExistence type="predicted"/>
<feature type="domain" description="SpoVT-AbrB" evidence="2">
    <location>
        <begin position="12"/>
        <end position="53"/>
    </location>
</feature>
<sequence length="337" mass="37114">MEAVFTSVRKVIRIGERSIGITIPKEWLPVIGVGVGSSVEVTLGPGYLLVKPLSTVHPKITQTIKIKHEDAETLSRLMIASYIEGFDTITVDEVKDVARIAFQKISVRLPGAIAMEGPAFRIKISVDEFNTDLNEVISAMRTTLSMMFDMIIDYFATGDGKKLEEILRLDDDLDRLHFLGMRTIKRTAFRDPSQAINNSIVIKSLEHIGDTLDRASTTLLKIGFNALHTSEKCRAVFKDIFSKVSSYVSKAINSLMSQNISLTMRILISREELSKEILSSISPCLDIPGVLAIAHEAIVAIYEAAEIAEVATNKTLLSIGKPETIVPKIEAPSEPSE</sequence>
<dbReference type="GO" id="GO:0030643">
    <property type="term" value="P:intracellular phosphate ion homeostasis"/>
    <property type="evidence" value="ECO:0007669"/>
    <property type="project" value="InterPro"/>
</dbReference>
<feature type="domain" description="PhoU" evidence="1">
    <location>
        <begin position="138"/>
        <end position="212"/>
    </location>
</feature>
<evidence type="ECO:0000259" key="1">
    <source>
        <dbReference type="Pfam" id="PF01895"/>
    </source>
</evidence>
<accession>A0A7C4FFP5</accession>
<dbReference type="GO" id="GO:0045936">
    <property type="term" value="P:negative regulation of phosphate metabolic process"/>
    <property type="evidence" value="ECO:0007669"/>
    <property type="project" value="InterPro"/>
</dbReference>
<dbReference type="PANTHER" id="PTHR42930">
    <property type="entry name" value="PHOSPHATE-SPECIFIC TRANSPORT SYSTEM ACCESSORY PROTEIN PHOU"/>
    <property type="match status" value="1"/>
</dbReference>
<dbReference type="EMBL" id="DTFF01000077">
    <property type="protein sequence ID" value="HGI88445.1"/>
    <property type="molecule type" value="Genomic_DNA"/>
</dbReference>
<dbReference type="InterPro" id="IPR028366">
    <property type="entry name" value="PhoU"/>
</dbReference>
<dbReference type="AlphaFoldDB" id="A0A7C4FFP5"/>
<dbReference type="SUPFAM" id="SSF109755">
    <property type="entry name" value="PhoU-like"/>
    <property type="match status" value="1"/>
</dbReference>
<gene>
    <name evidence="3" type="ORF">ENV14_08705</name>
</gene>
<evidence type="ECO:0000313" key="3">
    <source>
        <dbReference type="EMBL" id="HGI88445.1"/>
    </source>
</evidence>
<dbReference type="InterPro" id="IPR026022">
    <property type="entry name" value="PhoU_dom"/>
</dbReference>
<protein>
    <submittedName>
        <fullName evidence="3">Phosphate uptake regulator PhoU</fullName>
    </submittedName>
</protein>
<dbReference type="InterPro" id="IPR037914">
    <property type="entry name" value="SpoVT-AbrB_sf"/>
</dbReference>
<dbReference type="Pfam" id="PF04014">
    <property type="entry name" value="MazE_antitoxin"/>
    <property type="match status" value="1"/>
</dbReference>